<dbReference type="InterPro" id="IPR036250">
    <property type="entry name" value="AcylCo_DH-like_C"/>
</dbReference>
<gene>
    <name evidence="7" type="ORF">GAK30_03691</name>
</gene>
<keyword evidence="3" id="KW-0274">FAD</keyword>
<dbReference type="PANTHER" id="PTHR48083">
    <property type="entry name" value="MEDIUM-CHAIN SPECIFIC ACYL-COA DEHYDROGENASE, MITOCHONDRIAL-RELATED"/>
    <property type="match status" value="1"/>
</dbReference>
<feature type="domain" description="Acyl-CoA dehydrogenase/oxidase C-terminal" evidence="6">
    <location>
        <begin position="201"/>
        <end position="327"/>
    </location>
</feature>
<dbReference type="InterPro" id="IPR046373">
    <property type="entry name" value="Acyl-CoA_Oxase/DH_mid-dom_sf"/>
</dbReference>
<dbReference type="InterPro" id="IPR009075">
    <property type="entry name" value="AcylCo_DH/oxidase_C"/>
</dbReference>
<dbReference type="AlphaFoldDB" id="A0A7V8JNN3"/>
<evidence type="ECO:0000256" key="1">
    <source>
        <dbReference type="ARBA" id="ARBA00009347"/>
    </source>
</evidence>
<dbReference type="Proteomes" id="UP000461670">
    <property type="component" value="Unassembled WGS sequence"/>
</dbReference>
<dbReference type="GO" id="GO:0005737">
    <property type="term" value="C:cytoplasm"/>
    <property type="evidence" value="ECO:0007669"/>
    <property type="project" value="TreeGrafter"/>
</dbReference>
<accession>A0A7V8JNN3</accession>
<evidence type="ECO:0000313" key="8">
    <source>
        <dbReference type="Proteomes" id="UP000461670"/>
    </source>
</evidence>
<protein>
    <recommendedName>
        <fullName evidence="6">Acyl-CoA dehydrogenase/oxidase C-terminal domain-containing protein</fullName>
    </recommendedName>
</protein>
<dbReference type="GO" id="GO:0033539">
    <property type="term" value="P:fatty acid beta-oxidation using acyl-CoA dehydrogenase"/>
    <property type="evidence" value="ECO:0007669"/>
    <property type="project" value="TreeGrafter"/>
</dbReference>
<feature type="compositionally biased region" description="Polar residues" evidence="5">
    <location>
        <begin position="347"/>
        <end position="360"/>
    </location>
</feature>
<keyword evidence="4" id="KW-0560">Oxidoreductase</keyword>
<evidence type="ECO:0000259" key="6">
    <source>
        <dbReference type="Pfam" id="PF00441"/>
    </source>
</evidence>
<dbReference type="SUPFAM" id="SSF47203">
    <property type="entry name" value="Acyl-CoA dehydrogenase C-terminal domain-like"/>
    <property type="match status" value="1"/>
</dbReference>
<organism evidence="7 8">
    <name type="scientific">Paracidovorax wautersii</name>
    <dbReference type="NCBI Taxonomy" id="1177982"/>
    <lineage>
        <taxon>Bacteria</taxon>
        <taxon>Pseudomonadati</taxon>
        <taxon>Pseudomonadota</taxon>
        <taxon>Betaproteobacteria</taxon>
        <taxon>Burkholderiales</taxon>
        <taxon>Comamonadaceae</taxon>
        <taxon>Paracidovorax</taxon>
    </lineage>
</organism>
<dbReference type="GO" id="GO:0003995">
    <property type="term" value="F:acyl-CoA dehydrogenase activity"/>
    <property type="evidence" value="ECO:0007669"/>
    <property type="project" value="TreeGrafter"/>
</dbReference>
<comment type="similarity">
    <text evidence="1">Belongs to the acyl-CoA dehydrogenase family.</text>
</comment>
<name>A0A7V8JNN3_9BURK</name>
<evidence type="ECO:0000313" key="7">
    <source>
        <dbReference type="EMBL" id="KAF1018408.1"/>
    </source>
</evidence>
<comment type="caution">
    <text evidence="7">The sequence shown here is derived from an EMBL/GenBank/DDBJ whole genome shotgun (WGS) entry which is preliminary data.</text>
</comment>
<proteinExistence type="inferred from homology"/>
<evidence type="ECO:0000256" key="3">
    <source>
        <dbReference type="ARBA" id="ARBA00022827"/>
    </source>
</evidence>
<dbReference type="Pfam" id="PF00441">
    <property type="entry name" value="Acyl-CoA_dh_1"/>
    <property type="match status" value="1"/>
</dbReference>
<evidence type="ECO:0000256" key="2">
    <source>
        <dbReference type="ARBA" id="ARBA00022630"/>
    </source>
</evidence>
<dbReference type="Gene3D" id="2.40.110.10">
    <property type="entry name" value="Butyryl-CoA Dehydrogenase, subunit A, domain 2"/>
    <property type="match status" value="1"/>
</dbReference>
<reference evidence="8" key="1">
    <citation type="journal article" date="2020" name="MBio">
        <title>Horizontal gene transfer to a defensive symbiont with a reduced genome amongst a multipartite beetle microbiome.</title>
        <authorList>
            <person name="Waterworth S.C."/>
            <person name="Florez L.V."/>
            <person name="Rees E.R."/>
            <person name="Hertweck C."/>
            <person name="Kaltenpoth M."/>
            <person name="Kwan J.C."/>
        </authorList>
    </citation>
    <scope>NUCLEOTIDE SEQUENCE [LARGE SCALE GENOMIC DNA]</scope>
</reference>
<evidence type="ECO:0000256" key="4">
    <source>
        <dbReference type="ARBA" id="ARBA00023002"/>
    </source>
</evidence>
<dbReference type="InterPro" id="IPR009100">
    <property type="entry name" value="AcylCoA_DH/oxidase_NM_dom_sf"/>
</dbReference>
<dbReference type="EMBL" id="WNDQ01000087">
    <property type="protein sequence ID" value="KAF1018408.1"/>
    <property type="molecule type" value="Genomic_DNA"/>
</dbReference>
<feature type="region of interest" description="Disordered" evidence="5">
    <location>
        <begin position="334"/>
        <end position="360"/>
    </location>
</feature>
<dbReference type="InterPro" id="IPR050741">
    <property type="entry name" value="Acyl-CoA_dehydrogenase"/>
</dbReference>
<dbReference type="Gene3D" id="1.20.140.10">
    <property type="entry name" value="Butyryl-CoA Dehydrogenase, subunit A, domain 3"/>
    <property type="match status" value="1"/>
</dbReference>
<evidence type="ECO:0000256" key="5">
    <source>
        <dbReference type="SAM" id="MobiDB-lite"/>
    </source>
</evidence>
<dbReference type="PANTHER" id="PTHR48083:SF2">
    <property type="entry name" value="MEDIUM-CHAIN SPECIFIC ACYL-COA DEHYDROGENASE, MITOCHONDRIAL"/>
    <property type="match status" value="1"/>
</dbReference>
<keyword evidence="2" id="KW-0285">Flavoprotein</keyword>
<sequence>MSRNCATGPDPASAIARLLDRQTNLSPLQGLQALVRERLGVLPLPGGGQTLVRWRALACVGAHDLALAKLYEAHTDALAILHELAAAGMSDDEEAALWGVWCAEPPHARLQCLAEPPAAPGQPVRLRGRKPWCSGAQGLSHALVSCWDPQGHARLAAVRLRQPGVHITDQGWSAVGMAGAASVDVVFDDAAAHLVGEPGGYLARPGFLHGGAGVAACWYGAAAQLARRLLQHVGRRGQGEPARMDPHALAHLGAVDVGLHAAASALRDAADVIDARSHDSCALETARARLAVEAVATDVVERAGRALGAGPLCREADVARRMADLPVFIRQSHAERDQAAHGERLASTASGMNGDGTWTL</sequence>
<feature type="compositionally biased region" description="Basic and acidic residues" evidence="5">
    <location>
        <begin position="334"/>
        <end position="344"/>
    </location>
</feature>
<dbReference type="SUPFAM" id="SSF56645">
    <property type="entry name" value="Acyl-CoA dehydrogenase NM domain-like"/>
    <property type="match status" value="1"/>
</dbReference>